<dbReference type="InterPro" id="IPR013320">
    <property type="entry name" value="ConA-like_dom_sf"/>
</dbReference>
<dbReference type="InterPro" id="IPR050546">
    <property type="entry name" value="Glycosyl_Hydrlase_16"/>
</dbReference>
<comment type="caution">
    <text evidence="7">The sequence shown here is derived from an EMBL/GenBank/DDBJ whole genome shotgun (WGS) entry which is preliminary data.</text>
</comment>
<dbReference type="GO" id="GO:0005975">
    <property type="term" value="P:carbohydrate metabolic process"/>
    <property type="evidence" value="ECO:0007669"/>
    <property type="project" value="InterPro"/>
</dbReference>
<name>A0A642VEA5_9ASCO</name>
<organism evidence="7 8">
    <name type="scientific">Trichomonascus ciferrii</name>
    <dbReference type="NCBI Taxonomy" id="44093"/>
    <lineage>
        <taxon>Eukaryota</taxon>
        <taxon>Fungi</taxon>
        <taxon>Dikarya</taxon>
        <taxon>Ascomycota</taxon>
        <taxon>Saccharomycotina</taxon>
        <taxon>Dipodascomycetes</taxon>
        <taxon>Dipodascales</taxon>
        <taxon>Trichomonascaceae</taxon>
        <taxon>Trichomonascus</taxon>
        <taxon>Trichomonascus ciferrii complex</taxon>
    </lineage>
</organism>
<evidence type="ECO:0000256" key="4">
    <source>
        <dbReference type="SAM" id="MobiDB-lite"/>
    </source>
</evidence>
<feature type="chain" id="PRO_5024809956" description="GH16 domain-containing protein" evidence="5">
    <location>
        <begin position="20"/>
        <end position="418"/>
    </location>
</feature>
<dbReference type="GO" id="GO:0016757">
    <property type="term" value="F:glycosyltransferase activity"/>
    <property type="evidence" value="ECO:0007669"/>
    <property type="project" value="TreeGrafter"/>
</dbReference>
<dbReference type="PANTHER" id="PTHR10963:SF22">
    <property type="entry name" value="GLYCOSIDASE CRH2-RELATED"/>
    <property type="match status" value="1"/>
</dbReference>
<dbReference type="OrthoDB" id="4781at2759"/>
<dbReference type="CDD" id="cd02183">
    <property type="entry name" value="GH16_fungal_CRH1_transglycosylase"/>
    <property type="match status" value="1"/>
</dbReference>
<keyword evidence="2" id="KW-0378">Hydrolase</keyword>
<dbReference type="Pfam" id="PF00722">
    <property type="entry name" value="Glyco_hydro_16"/>
    <property type="match status" value="1"/>
</dbReference>
<feature type="compositionally biased region" description="Basic and acidic residues" evidence="4">
    <location>
        <begin position="345"/>
        <end position="391"/>
    </location>
</feature>
<dbReference type="AlphaFoldDB" id="A0A642VEA5"/>
<keyword evidence="1 5" id="KW-0732">Signal</keyword>
<keyword evidence="3" id="KW-0326">Glycosidase</keyword>
<feature type="region of interest" description="Disordered" evidence="4">
    <location>
        <begin position="329"/>
        <end position="393"/>
    </location>
</feature>
<dbReference type="SUPFAM" id="SSF49899">
    <property type="entry name" value="Concanavalin A-like lectins/glucanases"/>
    <property type="match status" value="1"/>
</dbReference>
<feature type="signal peptide" evidence="5">
    <location>
        <begin position="1"/>
        <end position="19"/>
    </location>
</feature>
<sequence>MRLLYVVASAVLFCSVAIAQTKCGPWNPCPKDKPCCSLYGECGTGAYCLGACDFKHSYNESSCAPLPVCKDQHYTFEDTSSIVQQDEYDGDPDKYGWTTNGKVLSHKGKALLIMEKESFGTVITSTRAIWYGKVSAKLKTSHGPGVVSAFILMSGSKDEIDYEFVGSDLDHAQTNYYYQGVLNHTNSEKIGVSNTYDNYHTYEIDWQPEAIHWSIDGTAVRTLKREDTYNETTKSYHFPQTPSSIYLSLWPGGSSKNGEGTVQWAGGPIDWSMKELVEKPGYLWAAIDSISIKCYDSPKIPDDLDADNAYIFTSKSGTEKDVDYVQTHRKIEPAPKSQKNSTNAPDDKEFKANLEGDPFHGAKKKEKEKERDRSNENKKGFKNNEKSKQTVEKSMATTYQQSSLLALNILVIALLLIY</sequence>
<gene>
    <name evidence="7" type="ORF">TRICI_000157</name>
</gene>
<reference evidence="7" key="1">
    <citation type="journal article" date="2019" name="G3 (Bethesda)">
        <title>Genome Assemblies of Two Rare Opportunistic Yeast Pathogens: Diutina rugosa (syn. Candida rugosa) and Trichomonascus ciferrii (syn. Candida ciferrii).</title>
        <authorList>
            <person name="Mixao V."/>
            <person name="Saus E."/>
            <person name="Hansen A.P."/>
            <person name="Lass-Florl C."/>
            <person name="Gabaldon T."/>
        </authorList>
    </citation>
    <scope>NUCLEOTIDE SEQUENCE</scope>
    <source>
        <strain evidence="7">CBS 4856</strain>
    </source>
</reference>
<dbReference type="EMBL" id="SWFS01000014">
    <property type="protein sequence ID" value="KAA8917718.1"/>
    <property type="molecule type" value="Genomic_DNA"/>
</dbReference>
<dbReference type="VEuPathDB" id="FungiDB:TRICI_000157"/>
<evidence type="ECO:0000256" key="3">
    <source>
        <dbReference type="ARBA" id="ARBA00023295"/>
    </source>
</evidence>
<feature type="domain" description="GH16" evidence="6">
    <location>
        <begin position="59"/>
        <end position="273"/>
    </location>
</feature>
<dbReference type="Proteomes" id="UP000761534">
    <property type="component" value="Unassembled WGS sequence"/>
</dbReference>
<evidence type="ECO:0000259" key="6">
    <source>
        <dbReference type="PROSITE" id="PS51762"/>
    </source>
</evidence>
<dbReference type="GO" id="GO:0009277">
    <property type="term" value="C:fungal-type cell wall"/>
    <property type="evidence" value="ECO:0007669"/>
    <property type="project" value="TreeGrafter"/>
</dbReference>
<dbReference type="PANTHER" id="PTHR10963">
    <property type="entry name" value="GLYCOSYL HYDROLASE-RELATED"/>
    <property type="match status" value="1"/>
</dbReference>
<dbReference type="GO" id="GO:0004553">
    <property type="term" value="F:hydrolase activity, hydrolyzing O-glycosyl compounds"/>
    <property type="evidence" value="ECO:0007669"/>
    <property type="project" value="InterPro"/>
</dbReference>
<protein>
    <recommendedName>
        <fullName evidence="6">GH16 domain-containing protein</fullName>
    </recommendedName>
</protein>
<dbReference type="InterPro" id="IPR000757">
    <property type="entry name" value="Beta-glucanase-like"/>
</dbReference>
<evidence type="ECO:0000256" key="5">
    <source>
        <dbReference type="SAM" id="SignalP"/>
    </source>
</evidence>
<dbReference type="PROSITE" id="PS51762">
    <property type="entry name" value="GH16_2"/>
    <property type="match status" value="1"/>
</dbReference>
<keyword evidence="8" id="KW-1185">Reference proteome</keyword>
<evidence type="ECO:0000313" key="7">
    <source>
        <dbReference type="EMBL" id="KAA8917718.1"/>
    </source>
</evidence>
<evidence type="ECO:0000256" key="1">
    <source>
        <dbReference type="ARBA" id="ARBA00022729"/>
    </source>
</evidence>
<evidence type="ECO:0000313" key="8">
    <source>
        <dbReference type="Proteomes" id="UP000761534"/>
    </source>
</evidence>
<dbReference type="Gene3D" id="2.60.120.200">
    <property type="match status" value="1"/>
</dbReference>
<accession>A0A642VEA5</accession>
<dbReference type="GO" id="GO:0031505">
    <property type="term" value="P:fungal-type cell wall organization"/>
    <property type="evidence" value="ECO:0007669"/>
    <property type="project" value="TreeGrafter"/>
</dbReference>
<proteinExistence type="predicted"/>
<evidence type="ECO:0000256" key="2">
    <source>
        <dbReference type="ARBA" id="ARBA00022801"/>
    </source>
</evidence>